<reference evidence="2 3" key="1">
    <citation type="journal article" date="2005" name="Science">
        <title>Genome sequence of Theileria parva, a bovine pathogen that transforms lymphocytes.</title>
        <authorList>
            <person name="Gardner M.J."/>
            <person name="Bishop R."/>
            <person name="Shah T."/>
            <person name="de Villiers E.P."/>
            <person name="Carlton J.M."/>
            <person name="Hall N."/>
            <person name="Ren Q."/>
            <person name="Paulsen I.T."/>
            <person name="Pain A."/>
            <person name="Berriman M."/>
            <person name="Wilson R.J.M."/>
            <person name="Sato S."/>
            <person name="Ralph S.A."/>
            <person name="Mann D.J."/>
            <person name="Xiong Z."/>
            <person name="Shallom S.J."/>
            <person name="Weidman J."/>
            <person name="Jiang L."/>
            <person name="Lynn J."/>
            <person name="Weaver B."/>
            <person name="Shoaibi A."/>
            <person name="Domingo A.R."/>
            <person name="Wasawo D."/>
            <person name="Crabtree J."/>
            <person name="Wortman J.R."/>
            <person name="Haas B."/>
            <person name="Angiuoli S.V."/>
            <person name="Creasy T.H."/>
            <person name="Lu C."/>
            <person name="Suh B."/>
            <person name="Silva J.C."/>
            <person name="Utterback T.R."/>
            <person name="Feldblyum T.V."/>
            <person name="Pertea M."/>
            <person name="Allen J."/>
            <person name="Nierman W.C."/>
            <person name="Taracha E.L.N."/>
            <person name="Salzberg S.L."/>
            <person name="White O.R."/>
            <person name="Fitzhugh H.A."/>
            <person name="Morzaria S."/>
            <person name="Venter J.C."/>
            <person name="Fraser C.M."/>
            <person name="Nene V."/>
        </authorList>
    </citation>
    <scope>NUCLEOTIDE SEQUENCE [LARGE SCALE GENOMIC DNA]</scope>
    <source>
        <strain evidence="2 3">Muguga</strain>
    </source>
</reference>
<dbReference type="OMA" id="QNITYTH"/>
<organism evidence="2 3">
    <name type="scientific">Theileria parva</name>
    <name type="common">East coast fever infection agent</name>
    <dbReference type="NCBI Taxonomy" id="5875"/>
    <lineage>
        <taxon>Eukaryota</taxon>
        <taxon>Sar</taxon>
        <taxon>Alveolata</taxon>
        <taxon>Apicomplexa</taxon>
        <taxon>Aconoidasida</taxon>
        <taxon>Piroplasmida</taxon>
        <taxon>Theileriidae</taxon>
        <taxon>Theileria</taxon>
    </lineage>
</organism>
<keyword evidence="3" id="KW-1185">Reference proteome</keyword>
<feature type="compositionally biased region" description="Polar residues" evidence="1">
    <location>
        <begin position="9"/>
        <end position="20"/>
    </location>
</feature>
<dbReference type="VEuPathDB" id="PiroplasmaDB:TpMuguga_03g00246"/>
<proteinExistence type="predicted"/>
<feature type="region of interest" description="Disordered" evidence="1">
    <location>
        <begin position="1"/>
        <end position="30"/>
    </location>
</feature>
<evidence type="ECO:0000256" key="1">
    <source>
        <dbReference type="SAM" id="MobiDB-lite"/>
    </source>
</evidence>
<name>Q4N0A5_THEPA</name>
<dbReference type="GeneID" id="3500190"/>
<sequence>MGNHEDIPNESQNSEGTTVKTPKPGEPTSKSEILTEIFKNVRSLIKSATIFDRELGYLNETKIMVGELITPLILASLGNGKEDPPLKKTVDIVQDVFLRLNAVQLYIQLAKMHTEKLMEYRKRFSKCSNKDDEAANEKRLIKTLHRIEDILENKLYAKLILQSGYELLKTMEDVSIRDENGMVDLLAMYKIQSPLEYHFKAKFTTVLDLFEQNITYTHYSLQSAIDLSKLSGYEFVTISGTGIVLGDIIEETLKLDDITMQPITGMDSIINERILSLDEVDKRISGHVEDKKSEPGLLSGICDNIVSIFS</sequence>
<dbReference type="RefSeq" id="XP_763264.1">
    <property type="nucleotide sequence ID" value="XM_758171.1"/>
</dbReference>
<accession>Q4N0A5</accession>
<dbReference type="EMBL" id="AAGK01000005">
    <property type="protein sequence ID" value="EAN30981.1"/>
    <property type="molecule type" value="Genomic_DNA"/>
</dbReference>
<evidence type="ECO:0000313" key="3">
    <source>
        <dbReference type="Proteomes" id="UP000001949"/>
    </source>
</evidence>
<dbReference type="AlphaFoldDB" id="Q4N0A5"/>
<gene>
    <name evidence="2" type="ordered locus">TP03_0246</name>
</gene>
<dbReference type="InParanoid" id="Q4N0A5"/>
<protein>
    <submittedName>
        <fullName evidence="2">Uncharacterized protein</fullName>
    </submittedName>
</protein>
<evidence type="ECO:0000313" key="2">
    <source>
        <dbReference type="EMBL" id="EAN30981.1"/>
    </source>
</evidence>
<comment type="caution">
    <text evidence="2">The sequence shown here is derived from an EMBL/GenBank/DDBJ whole genome shotgun (WGS) entry which is preliminary data.</text>
</comment>
<dbReference type="KEGG" id="tpv:TP03_0246"/>
<dbReference type="eggNOG" id="ENOG502QWUW">
    <property type="taxonomic scope" value="Eukaryota"/>
</dbReference>
<dbReference type="Proteomes" id="UP000001949">
    <property type="component" value="Unassembled WGS sequence"/>
</dbReference>